<feature type="domain" description="Transcription regulator PadR N-terminal" evidence="1">
    <location>
        <begin position="16"/>
        <end position="88"/>
    </location>
</feature>
<reference evidence="2 3" key="1">
    <citation type="submission" date="2016-11" db="EMBL/GenBank/DDBJ databases">
        <authorList>
            <person name="Jaros S."/>
            <person name="Januszkiewicz K."/>
            <person name="Wedrychowicz H."/>
        </authorList>
    </citation>
    <scope>NUCLEOTIDE SEQUENCE [LARGE SCALE GENOMIC DNA]</scope>
    <source>
        <strain evidence="2 3">DSM 21758</strain>
    </source>
</reference>
<dbReference type="STRING" id="1121302.SAMN02745163_00832"/>
<dbReference type="InterPro" id="IPR036390">
    <property type="entry name" value="WH_DNA-bd_sf"/>
</dbReference>
<accession>A0A1M6EEC3</accession>
<organism evidence="2 3">
    <name type="scientific">Clostridium cavendishii DSM 21758</name>
    <dbReference type="NCBI Taxonomy" id="1121302"/>
    <lineage>
        <taxon>Bacteria</taxon>
        <taxon>Bacillati</taxon>
        <taxon>Bacillota</taxon>
        <taxon>Clostridia</taxon>
        <taxon>Eubacteriales</taxon>
        <taxon>Clostridiaceae</taxon>
        <taxon>Clostridium</taxon>
    </lineage>
</organism>
<dbReference type="EMBL" id="FQZB01000005">
    <property type="protein sequence ID" value="SHI83771.1"/>
    <property type="molecule type" value="Genomic_DNA"/>
</dbReference>
<gene>
    <name evidence="2" type="ORF">SAMN02745163_00832</name>
</gene>
<name>A0A1M6EEC3_9CLOT</name>
<dbReference type="InterPro" id="IPR052509">
    <property type="entry name" value="Metal_resp_DNA-bind_regulator"/>
</dbReference>
<evidence type="ECO:0000259" key="1">
    <source>
        <dbReference type="Pfam" id="PF03551"/>
    </source>
</evidence>
<dbReference type="InterPro" id="IPR036388">
    <property type="entry name" value="WH-like_DNA-bd_sf"/>
</dbReference>
<dbReference type="OrthoDB" id="9808017at2"/>
<proteinExistence type="predicted"/>
<dbReference type="PANTHER" id="PTHR33169:SF14">
    <property type="entry name" value="TRANSCRIPTIONAL REGULATOR RV3488"/>
    <property type="match status" value="1"/>
</dbReference>
<dbReference type="InterPro" id="IPR005149">
    <property type="entry name" value="Tscrpt_reg_PadR_N"/>
</dbReference>
<dbReference type="RefSeq" id="WP_072985421.1">
    <property type="nucleotide sequence ID" value="NZ_FQZB01000005.1"/>
</dbReference>
<dbReference type="Proteomes" id="UP000184310">
    <property type="component" value="Unassembled WGS sequence"/>
</dbReference>
<dbReference type="Pfam" id="PF03551">
    <property type="entry name" value="PadR"/>
    <property type="match status" value="1"/>
</dbReference>
<evidence type="ECO:0000313" key="3">
    <source>
        <dbReference type="Proteomes" id="UP000184310"/>
    </source>
</evidence>
<sequence>MEINKEQLKGYIESIILNCISTQDRYGYEIMKKIKESSNDTFEMKEGTLYVVLKRLEVKGLVTSYWNDDTNGGRRKYYNITEEGKEQLNIKKSEWSFFKEVIDKLMV</sequence>
<keyword evidence="3" id="KW-1185">Reference proteome</keyword>
<dbReference type="PANTHER" id="PTHR33169">
    <property type="entry name" value="PADR-FAMILY TRANSCRIPTIONAL REGULATOR"/>
    <property type="match status" value="1"/>
</dbReference>
<dbReference type="AlphaFoldDB" id="A0A1M6EEC3"/>
<protein>
    <submittedName>
        <fullName evidence="2">PadR family transcriptional regulator, regulatory protein PadR</fullName>
    </submittedName>
</protein>
<evidence type="ECO:0000313" key="2">
    <source>
        <dbReference type="EMBL" id="SHI83771.1"/>
    </source>
</evidence>
<dbReference type="SUPFAM" id="SSF46785">
    <property type="entry name" value="Winged helix' DNA-binding domain"/>
    <property type="match status" value="1"/>
</dbReference>
<dbReference type="Gene3D" id="1.10.10.10">
    <property type="entry name" value="Winged helix-like DNA-binding domain superfamily/Winged helix DNA-binding domain"/>
    <property type="match status" value="1"/>
</dbReference>